<dbReference type="AlphaFoldDB" id="A0A8X7YN89"/>
<sequence length="164" mass="18015">MKIKVGMLAVLGNNQIKAGGFYSRSTIEEAFQKKFDTTSFGLKFFWKEGLAVEKKYGYETKKIYVGSAIACGTVSAIACGGYFCNVGAADLILSLGNEYVTELVLSCGKLSSSRCRERERLWLMVSVGNGGAGTTRRTDPRFMRKWWLDRGEVNRGLLVAGLGL</sequence>
<evidence type="ECO:0000313" key="2">
    <source>
        <dbReference type="Proteomes" id="UP000886885"/>
    </source>
</evidence>
<organism evidence="1 2">
    <name type="scientific">Populus tomentosa</name>
    <name type="common">Chinese white poplar</name>
    <dbReference type="NCBI Taxonomy" id="118781"/>
    <lineage>
        <taxon>Eukaryota</taxon>
        <taxon>Viridiplantae</taxon>
        <taxon>Streptophyta</taxon>
        <taxon>Embryophyta</taxon>
        <taxon>Tracheophyta</taxon>
        <taxon>Spermatophyta</taxon>
        <taxon>Magnoliopsida</taxon>
        <taxon>eudicotyledons</taxon>
        <taxon>Gunneridae</taxon>
        <taxon>Pentapetalae</taxon>
        <taxon>rosids</taxon>
        <taxon>fabids</taxon>
        <taxon>Malpighiales</taxon>
        <taxon>Salicaceae</taxon>
        <taxon>Saliceae</taxon>
        <taxon>Populus</taxon>
    </lineage>
</organism>
<protein>
    <submittedName>
        <fullName evidence="1">Uncharacterized protein</fullName>
    </submittedName>
</protein>
<dbReference type="EMBL" id="JAAWWB010000023">
    <property type="protein sequence ID" value="KAG6754214.1"/>
    <property type="molecule type" value="Genomic_DNA"/>
</dbReference>
<accession>A0A8X7YN89</accession>
<evidence type="ECO:0000313" key="1">
    <source>
        <dbReference type="EMBL" id="KAG6754214.1"/>
    </source>
</evidence>
<name>A0A8X7YN89_POPTO</name>
<gene>
    <name evidence="1" type="ORF">POTOM_042228</name>
</gene>
<proteinExistence type="predicted"/>
<comment type="caution">
    <text evidence="1">The sequence shown here is derived from an EMBL/GenBank/DDBJ whole genome shotgun (WGS) entry which is preliminary data.</text>
</comment>
<keyword evidence="2" id="KW-1185">Reference proteome</keyword>
<reference evidence="1" key="1">
    <citation type="journal article" date="2020" name="bioRxiv">
        <title>Hybrid origin of Populus tomentosa Carr. identified through genome sequencing and phylogenomic analysis.</title>
        <authorList>
            <person name="An X."/>
            <person name="Gao K."/>
            <person name="Chen Z."/>
            <person name="Li J."/>
            <person name="Yang X."/>
            <person name="Yang X."/>
            <person name="Zhou J."/>
            <person name="Guo T."/>
            <person name="Zhao T."/>
            <person name="Huang S."/>
            <person name="Miao D."/>
            <person name="Khan W.U."/>
            <person name="Rao P."/>
            <person name="Ye M."/>
            <person name="Lei B."/>
            <person name="Liao W."/>
            <person name="Wang J."/>
            <person name="Ji L."/>
            <person name="Li Y."/>
            <person name="Guo B."/>
            <person name="Mustafa N.S."/>
            <person name="Li S."/>
            <person name="Yun Q."/>
            <person name="Keller S.R."/>
            <person name="Mao J."/>
            <person name="Zhang R."/>
            <person name="Strauss S.H."/>
        </authorList>
    </citation>
    <scope>NUCLEOTIDE SEQUENCE</scope>
    <source>
        <strain evidence="1">GM15</strain>
        <tissue evidence="1">Leaf</tissue>
    </source>
</reference>
<dbReference type="Proteomes" id="UP000886885">
    <property type="component" value="Chromosome 12A"/>
</dbReference>